<keyword evidence="4" id="KW-1185">Reference proteome</keyword>
<dbReference type="EMBL" id="BJON01000019">
    <property type="protein sequence ID" value="GED71147.1"/>
    <property type="molecule type" value="Genomic_DNA"/>
</dbReference>
<name>A0A0K9YYS3_9BACL</name>
<dbReference type="Proteomes" id="UP000319578">
    <property type="component" value="Unassembled WGS sequence"/>
</dbReference>
<reference evidence="3" key="1">
    <citation type="submission" date="2015-07" db="EMBL/GenBank/DDBJ databases">
        <title>Genome sequencing project for genomic taxonomy and phylogenomics of Bacillus-like bacteria.</title>
        <authorList>
            <person name="Liu B."/>
            <person name="Wang J."/>
            <person name="Zhu Y."/>
            <person name="Liu G."/>
            <person name="Chen Q."/>
            <person name="Chen Z."/>
            <person name="Lan J."/>
            <person name="Che J."/>
            <person name="Ge C."/>
            <person name="Shi H."/>
            <person name="Pan Z."/>
            <person name="Liu X."/>
        </authorList>
    </citation>
    <scope>NUCLEOTIDE SEQUENCE [LARGE SCALE GENOMIC DNA]</scope>
    <source>
        <strain evidence="3">DSM 9887</strain>
    </source>
</reference>
<evidence type="ECO:0000313" key="1">
    <source>
        <dbReference type="EMBL" id="GED71147.1"/>
    </source>
</evidence>
<protein>
    <submittedName>
        <fullName evidence="2">Uncharacterized protein</fullName>
    </submittedName>
</protein>
<gene>
    <name evidence="2" type="ORF">ADS79_07610</name>
    <name evidence="1" type="ORF">BRE01_48490</name>
</gene>
<dbReference type="RefSeq" id="WP_049737801.1">
    <property type="nucleotide sequence ID" value="NZ_BJON01000019.1"/>
</dbReference>
<accession>A0A0K9YYS3</accession>
<proteinExistence type="predicted"/>
<evidence type="ECO:0000313" key="4">
    <source>
        <dbReference type="Proteomes" id="UP000319578"/>
    </source>
</evidence>
<dbReference type="EMBL" id="LGIQ01000005">
    <property type="protein sequence ID" value="KNB73792.1"/>
    <property type="molecule type" value="Genomic_DNA"/>
</dbReference>
<dbReference type="AlphaFoldDB" id="A0A0K9YYS3"/>
<dbReference type="Proteomes" id="UP000036834">
    <property type="component" value="Unassembled WGS sequence"/>
</dbReference>
<reference evidence="1 4" key="3">
    <citation type="submission" date="2019-06" db="EMBL/GenBank/DDBJ databases">
        <title>Whole genome shotgun sequence of Brevibacillus reuszeri NBRC 15719.</title>
        <authorList>
            <person name="Hosoyama A."/>
            <person name="Uohara A."/>
            <person name="Ohji S."/>
            <person name="Ichikawa N."/>
        </authorList>
    </citation>
    <scope>NUCLEOTIDE SEQUENCE [LARGE SCALE GENOMIC DNA]</scope>
    <source>
        <strain evidence="1 4">NBRC 15719</strain>
    </source>
</reference>
<dbReference type="OrthoDB" id="2362578at2"/>
<reference evidence="2" key="2">
    <citation type="submission" date="2015-07" db="EMBL/GenBank/DDBJ databases">
        <title>MeaNS - Measles Nucleotide Surveillance Program.</title>
        <authorList>
            <person name="Tran T."/>
            <person name="Druce J."/>
        </authorList>
    </citation>
    <scope>NUCLEOTIDE SEQUENCE</scope>
    <source>
        <strain evidence="2">DSM 9887</strain>
    </source>
</reference>
<organism evidence="2 3">
    <name type="scientific">Brevibacillus reuszeri</name>
    <dbReference type="NCBI Taxonomy" id="54915"/>
    <lineage>
        <taxon>Bacteria</taxon>
        <taxon>Bacillati</taxon>
        <taxon>Bacillota</taxon>
        <taxon>Bacilli</taxon>
        <taxon>Bacillales</taxon>
        <taxon>Paenibacillaceae</taxon>
        <taxon>Brevibacillus</taxon>
    </lineage>
</organism>
<sequence>MSYSNDEKETTCVYKYISDTWTVYSCVPRHMNKLRKIGGVHYWKEEAPGADGELRLIAGKWKLKSNQLLNKGRLRVNV</sequence>
<evidence type="ECO:0000313" key="2">
    <source>
        <dbReference type="EMBL" id="KNB73792.1"/>
    </source>
</evidence>
<evidence type="ECO:0000313" key="3">
    <source>
        <dbReference type="Proteomes" id="UP000036834"/>
    </source>
</evidence>
<dbReference type="PATRIC" id="fig|54915.3.peg.6956"/>
<comment type="caution">
    <text evidence="2">The sequence shown here is derived from an EMBL/GenBank/DDBJ whole genome shotgun (WGS) entry which is preliminary data.</text>
</comment>